<keyword evidence="3 10" id="KW-0997">Cell inner membrane</keyword>
<evidence type="ECO:0000256" key="9">
    <source>
        <dbReference type="ARBA" id="ARBA00023211"/>
    </source>
</evidence>
<keyword evidence="4 10" id="KW-0441">Lipid A biosynthesis</keyword>
<feature type="binding site" evidence="10">
    <location>
        <position position="114"/>
    </location>
    <ligand>
        <name>Mn(2+)</name>
        <dbReference type="ChEBI" id="CHEBI:29035"/>
        <label>2</label>
    </ligand>
</feature>
<dbReference type="InterPro" id="IPR029052">
    <property type="entry name" value="Metallo-depent_PP-like"/>
</dbReference>
<keyword evidence="6 10" id="KW-0378">Hydrolase</keyword>
<comment type="pathway">
    <text evidence="10">Glycolipid biosynthesis; lipid IV(A) biosynthesis; lipid IV(A) from (3R)-3-hydroxytetradecanoyl-[acyl-carrier-protein] and UDP-N-acetyl-alpha-D-glucosamine: step 4/6.</text>
</comment>
<feature type="domain" description="Calcineurin-like phosphoesterase" evidence="11">
    <location>
        <begin position="3"/>
        <end position="199"/>
    </location>
</feature>
<evidence type="ECO:0000256" key="5">
    <source>
        <dbReference type="ARBA" id="ARBA00022723"/>
    </source>
</evidence>
<dbReference type="AlphaFoldDB" id="A0A4Y5YDJ1"/>
<keyword evidence="7 10" id="KW-0443">Lipid metabolism</keyword>
<evidence type="ECO:0000313" key="13">
    <source>
        <dbReference type="Proteomes" id="UP000319809"/>
    </source>
</evidence>
<keyword evidence="5 10" id="KW-0479">Metal-binding</keyword>
<comment type="cofactor">
    <cofactor evidence="10">
        <name>Mn(2+)</name>
        <dbReference type="ChEBI" id="CHEBI:29035"/>
    </cofactor>
    <text evidence="10">Binds 2 Mn(2+) ions per subunit in a binuclear metal center.</text>
</comment>
<dbReference type="InterPro" id="IPR010138">
    <property type="entry name" value="UDP-diacylglucosamine_Hdrlase"/>
</dbReference>
<sequence length="244" mass="27740">MKRTVFVGDLHLSADRPDITQAFVHFLSHGLDDAEALYIIGDLFEVWMGDDIAEPFSIAISEAIKIVSNTMPVYFIHGNRDFMVGKQFCLQAGMQVLPEVYCIDLYGVNTVILHGDSLCTLDLAYQRFRRFRSLGLVRWVYSHLPKKTRLNIAAKIRQKSVQGNQQKHYEIMDVEPSAVTELLASTDCQQMIHGHTHRPAIHQLSHQQQRVVVGDWYTQGSVLNVSENGCELLQLPFLETNCTH</sequence>
<dbReference type="UniPathway" id="UPA00359">
    <property type="reaction ID" value="UER00480"/>
</dbReference>
<feature type="binding site" evidence="10">
    <location>
        <position position="79"/>
    </location>
    <ligand>
        <name>Mn(2+)</name>
        <dbReference type="ChEBI" id="CHEBI:29035"/>
        <label>2</label>
    </ligand>
</feature>
<feature type="binding site" evidence="10">
    <location>
        <position position="42"/>
    </location>
    <ligand>
        <name>Mn(2+)</name>
        <dbReference type="ChEBI" id="CHEBI:29035"/>
        <label>2</label>
    </ligand>
</feature>
<comment type="catalytic activity">
    <reaction evidence="10">
        <text>UDP-2-N,3-O-bis[(3R)-3-hydroxytetradecanoyl]-alpha-D-glucosamine + H2O = 2-N,3-O-bis[(3R)-3-hydroxytetradecanoyl]-alpha-D-glucosaminyl 1-phosphate + UMP + 2 H(+)</text>
        <dbReference type="Rhea" id="RHEA:25213"/>
        <dbReference type="ChEBI" id="CHEBI:15377"/>
        <dbReference type="ChEBI" id="CHEBI:15378"/>
        <dbReference type="ChEBI" id="CHEBI:57865"/>
        <dbReference type="ChEBI" id="CHEBI:57957"/>
        <dbReference type="ChEBI" id="CHEBI:78847"/>
        <dbReference type="EC" id="3.6.1.54"/>
    </reaction>
</comment>
<evidence type="ECO:0000256" key="1">
    <source>
        <dbReference type="ARBA" id="ARBA00022475"/>
    </source>
</evidence>
<dbReference type="GO" id="GO:0019897">
    <property type="term" value="C:extrinsic component of plasma membrane"/>
    <property type="evidence" value="ECO:0007669"/>
    <property type="project" value="UniProtKB-UniRule"/>
</dbReference>
<evidence type="ECO:0000256" key="4">
    <source>
        <dbReference type="ARBA" id="ARBA00022556"/>
    </source>
</evidence>
<keyword evidence="8 10" id="KW-0472">Membrane</keyword>
<proteinExistence type="inferred from homology"/>
<dbReference type="HAMAP" id="MF_00575">
    <property type="entry name" value="LpxH"/>
    <property type="match status" value="1"/>
</dbReference>
<feature type="binding site" evidence="10">
    <location>
        <position position="195"/>
    </location>
    <ligand>
        <name>Mn(2+)</name>
        <dbReference type="ChEBI" id="CHEBI:29035"/>
        <label>2</label>
    </ligand>
</feature>
<feature type="binding site" evidence="10">
    <location>
        <position position="122"/>
    </location>
    <ligand>
        <name>substrate</name>
    </ligand>
</feature>
<dbReference type="GO" id="GO:0030145">
    <property type="term" value="F:manganese ion binding"/>
    <property type="evidence" value="ECO:0007669"/>
    <property type="project" value="UniProtKB-UniRule"/>
</dbReference>
<gene>
    <name evidence="10" type="primary">lpxH</name>
    <name evidence="12" type="ORF">FH971_06850</name>
</gene>
<feature type="binding site" evidence="10">
    <location>
        <position position="42"/>
    </location>
    <ligand>
        <name>Mn(2+)</name>
        <dbReference type="ChEBI" id="CHEBI:29035"/>
        <label>1</label>
    </ligand>
</feature>
<comment type="subcellular location">
    <subcellularLocation>
        <location evidence="10">Cell inner membrane</location>
        <topology evidence="10">Peripheral membrane protein</topology>
        <orientation evidence="10">Cytoplasmic side</orientation>
    </subcellularLocation>
</comment>
<dbReference type="KEGG" id="spol:FH971_06850"/>
<feature type="binding site" evidence="10">
    <location>
        <position position="164"/>
    </location>
    <ligand>
        <name>substrate</name>
    </ligand>
</feature>
<reference evidence="12 13" key="1">
    <citation type="submission" date="2019-06" db="EMBL/GenBank/DDBJ databases">
        <title>The genome of Shewanella sp. SM1901.</title>
        <authorList>
            <person name="Cha Q."/>
        </authorList>
    </citation>
    <scope>NUCLEOTIDE SEQUENCE [LARGE SCALE GENOMIC DNA]</scope>
    <source>
        <strain evidence="12 13">SM1901</strain>
    </source>
</reference>
<dbReference type="GO" id="GO:0009245">
    <property type="term" value="P:lipid A biosynthetic process"/>
    <property type="evidence" value="ECO:0007669"/>
    <property type="project" value="UniProtKB-UniRule"/>
</dbReference>
<evidence type="ECO:0000256" key="6">
    <source>
        <dbReference type="ARBA" id="ARBA00022801"/>
    </source>
</evidence>
<keyword evidence="1 10" id="KW-1003">Cell membrane</keyword>
<evidence type="ECO:0000256" key="3">
    <source>
        <dbReference type="ARBA" id="ARBA00022519"/>
    </source>
</evidence>
<dbReference type="EMBL" id="CP041036">
    <property type="protein sequence ID" value="QDE30707.1"/>
    <property type="molecule type" value="Genomic_DNA"/>
</dbReference>
<dbReference type="NCBIfam" id="NF003743">
    <property type="entry name" value="PRK05340.1"/>
    <property type="match status" value="1"/>
</dbReference>
<dbReference type="Gene3D" id="3.60.21.10">
    <property type="match status" value="1"/>
</dbReference>
<comment type="similarity">
    <text evidence="10">Belongs to the LpxH family.</text>
</comment>
<evidence type="ECO:0000256" key="8">
    <source>
        <dbReference type="ARBA" id="ARBA00023136"/>
    </source>
</evidence>
<accession>A0A4Y5YDJ1</accession>
<dbReference type="SUPFAM" id="SSF56300">
    <property type="entry name" value="Metallo-dependent phosphatases"/>
    <property type="match status" value="1"/>
</dbReference>
<dbReference type="PANTHER" id="PTHR34990">
    <property type="entry name" value="UDP-2,3-DIACYLGLUCOSAMINE HYDROLASE-RELATED"/>
    <property type="match status" value="1"/>
</dbReference>
<name>A0A4Y5YDJ1_9GAMM</name>
<feature type="binding site" evidence="10">
    <location>
        <begin position="79"/>
        <end position="80"/>
    </location>
    <ligand>
        <name>substrate</name>
    </ligand>
</feature>
<dbReference type="Pfam" id="PF00149">
    <property type="entry name" value="Metallophos"/>
    <property type="match status" value="1"/>
</dbReference>
<comment type="function">
    <text evidence="10">Hydrolyzes the pyrophosphate bond of UDP-2,3-diacylglucosamine to yield 2,3-diacylglucosamine 1-phosphate (lipid X) and UMP by catalyzing the attack of water at the alpha-P atom. Involved in the biosynthesis of lipid A, a phosphorylated glycolipid that anchors the lipopolysaccharide to the outer membrane of the cell.</text>
</comment>
<feature type="binding site" evidence="10">
    <location>
        <position position="160"/>
    </location>
    <ligand>
        <name>substrate</name>
    </ligand>
</feature>
<dbReference type="RefSeq" id="WP_140233804.1">
    <property type="nucleotide sequence ID" value="NZ_CP041036.1"/>
</dbReference>
<feature type="binding site" evidence="10">
    <location>
        <position position="195"/>
    </location>
    <ligand>
        <name>substrate</name>
    </ligand>
</feature>
<dbReference type="PANTHER" id="PTHR34990:SF1">
    <property type="entry name" value="UDP-2,3-DIACYLGLUCOSAMINE HYDROLASE"/>
    <property type="match status" value="1"/>
</dbReference>
<evidence type="ECO:0000313" key="12">
    <source>
        <dbReference type="EMBL" id="QDE30707.1"/>
    </source>
</evidence>
<evidence type="ECO:0000259" key="11">
    <source>
        <dbReference type="Pfam" id="PF00149"/>
    </source>
</evidence>
<feature type="binding site" evidence="10">
    <location>
        <position position="11"/>
    </location>
    <ligand>
        <name>Mn(2+)</name>
        <dbReference type="ChEBI" id="CHEBI:29035"/>
        <label>1</label>
    </ligand>
</feature>
<feature type="binding site" evidence="10">
    <location>
        <position position="9"/>
    </location>
    <ligand>
        <name>Mn(2+)</name>
        <dbReference type="ChEBI" id="CHEBI:29035"/>
        <label>1</label>
    </ligand>
</feature>
<keyword evidence="2 10" id="KW-0444">Lipid biosynthesis</keyword>
<dbReference type="GO" id="GO:0008758">
    <property type="term" value="F:UDP-2,3-diacylglucosamine hydrolase activity"/>
    <property type="evidence" value="ECO:0007669"/>
    <property type="project" value="UniProtKB-UniRule"/>
</dbReference>
<dbReference type="Proteomes" id="UP000319809">
    <property type="component" value="Chromosome"/>
</dbReference>
<feature type="binding site" evidence="10">
    <location>
        <position position="167"/>
    </location>
    <ligand>
        <name>substrate</name>
    </ligand>
</feature>
<dbReference type="CDD" id="cd07398">
    <property type="entry name" value="MPP_YbbF-LpxH"/>
    <property type="match status" value="1"/>
</dbReference>
<dbReference type="InterPro" id="IPR004843">
    <property type="entry name" value="Calcineurin-like_PHP"/>
</dbReference>
<dbReference type="GO" id="GO:0005737">
    <property type="term" value="C:cytoplasm"/>
    <property type="evidence" value="ECO:0007669"/>
    <property type="project" value="InterPro"/>
</dbReference>
<dbReference type="InterPro" id="IPR043461">
    <property type="entry name" value="LpxH-like"/>
</dbReference>
<evidence type="ECO:0000256" key="7">
    <source>
        <dbReference type="ARBA" id="ARBA00023098"/>
    </source>
</evidence>
<keyword evidence="13" id="KW-1185">Reference proteome</keyword>
<feature type="binding site" evidence="10">
    <location>
        <position position="197"/>
    </location>
    <ligand>
        <name>Mn(2+)</name>
        <dbReference type="ChEBI" id="CHEBI:29035"/>
        <label>1</label>
    </ligand>
</feature>
<dbReference type="NCBIfam" id="TIGR01854">
    <property type="entry name" value="lipid_A_lpxH"/>
    <property type="match status" value="1"/>
</dbReference>
<protein>
    <recommendedName>
        <fullName evidence="10">UDP-2,3-diacylglucosamine hydrolase</fullName>
        <ecNumber evidence="10">3.6.1.54</ecNumber>
    </recommendedName>
    <alternativeName>
        <fullName evidence="10">UDP-2,3-diacylglucosamine diphosphatase</fullName>
    </alternativeName>
</protein>
<evidence type="ECO:0000256" key="2">
    <source>
        <dbReference type="ARBA" id="ARBA00022516"/>
    </source>
</evidence>
<evidence type="ECO:0000256" key="10">
    <source>
        <dbReference type="HAMAP-Rule" id="MF_00575"/>
    </source>
</evidence>
<keyword evidence="9 10" id="KW-0464">Manganese</keyword>
<dbReference type="EC" id="3.6.1.54" evidence="10"/>
<organism evidence="12 13">
    <name type="scientific">Shewanella polaris</name>
    <dbReference type="NCBI Taxonomy" id="2588449"/>
    <lineage>
        <taxon>Bacteria</taxon>
        <taxon>Pseudomonadati</taxon>
        <taxon>Pseudomonadota</taxon>
        <taxon>Gammaproteobacteria</taxon>
        <taxon>Alteromonadales</taxon>
        <taxon>Shewanellaceae</taxon>
        <taxon>Shewanella</taxon>
    </lineage>
</organism>